<evidence type="ECO:0000313" key="9">
    <source>
        <dbReference type="EMBL" id="RGI73511.1"/>
    </source>
</evidence>
<dbReference type="EMBL" id="QRVP01000012">
    <property type="protein sequence ID" value="RGS53821.1"/>
    <property type="molecule type" value="Genomic_DNA"/>
</dbReference>
<dbReference type="Proteomes" id="UP000462376">
    <property type="component" value="Unassembled WGS sequence"/>
</dbReference>
<evidence type="ECO:0000313" key="26">
    <source>
        <dbReference type="Proteomes" id="UP000438773"/>
    </source>
</evidence>
<reference evidence="23 24" key="2">
    <citation type="journal article" date="2019" name="Nat. Med.">
        <title>A library of human gut bacterial isolates paired with longitudinal multiomics data enables mechanistic microbiome research.</title>
        <authorList>
            <person name="Poyet M."/>
            <person name="Groussin M."/>
            <person name="Gibbons S.M."/>
            <person name="Avila-Pacheco J."/>
            <person name="Jiang X."/>
            <person name="Kearney S.M."/>
            <person name="Perrotta A.R."/>
            <person name="Berdy B."/>
            <person name="Zhao S."/>
            <person name="Lieberman T.D."/>
            <person name="Swanson P.K."/>
            <person name="Smith M."/>
            <person name="Roesemann S."/>
            <person name="Alexander J.E."/>
            <person name="Rich S.A."/>
            <person name="Livny J."/>
            <person name="Vlamakis H."/>
            <person name="Clish C."/>
            <person name="Bullock K."/>
            <person name="Deik A."/>
            <person name="Scott J."/>
            <person name="Pierce K.A."/>
            <person name="Xavier R.J."/>
            <person name="Alm E.J."/>
        </authorList>
    </citation>
    <scope>NUCLEOTIDE SEQUENCE [LARGE SCALE GENOMIC DNA]</scope>
    <source>
        <strain evidence="7 30">BIOML-A11</strain>
        <strain evidence="6 28">BIOML-A21</strain>
        <strain evidence="5 24">BIOML-A27</strain>
        <strain evidence="2 27">BIOML-A36</strain>
        <strain evidence="4 26">BIOML-A37</strain>
        <strain evidence="3 25">BIOML-A38</strain>
        <strain evidence="1 23">BIOML-A42</strain>
        <strain evidence="8 29">BIOML-A5</strain>
    </source>
</reference>
<evidence type="ECO:0000313" key="11">
    <source>
        <dbReference type="EMBL" id="RGU37571.1"/>
    </source>
</evidence>
<dbReference type="Proteomes" id="UP000432488">
    <property type="component" value="Unassembled WGS sequence"/>
</dbReference>
<evidence type="ECO:0000313" key="21">
    <source>
        <dbReference type="Proteomes" id="UP000285283"/>
    </source>
</evidence>
<dbReference type="Proteomes" id="UP000466952">
    <property type="component" value="Unassembled WGS sequence"/>
</dbReference>
<evidence type="ECO:0000313" key="20">
    <source>
        <dbReference type="Proteomes" id="UP000284514"/>
    </source>
</evidence>
<dbReference type="AlphaFoldDB" id="A0A139JV34"/>
<dbReference type="EMBL" id="QRXV01000016">
    <property type="protein sequence ID" value="RGU37571.1"/>
    <property type="molecule type" value="Genomic_DNA"/>
</dbReference>
<dbReference type="Proteomes" id="UP000433928">
    <property type="component" value="Unassembled WGS sequence"/>
</dbReference>
<evidence type="ECO:0000313" key="4">
    <source>
        <dbReference type="EMBL" id="KAB4127532.1"/>
    </source>
</evidence>
<dbReference type="Proteomes" id="UP000434462">
    <property type="component" value="Unassembled WGS sequence"/>
</dbReference>
<dbReference type="Proteomes" id="UP000441711">
    <property type="component" value="Unassembled WGS sequence"/>
</dbReference>
<evidence type="ECO:0000313" key="14">
    <source>
        <dbReference type="EMBL" id="RHC73683.1"/>
    </source>
</evidence>
<evidence type="ECO:0000313" key="3">
    <source>
        <dbReference type="EMBL" id="KAB4116417.1"/>
    </source>
</evidence>
<gene>
    <name evidence="15" type="ORF">DW758_11670</name>
    <name evidence="14" type="ORF">DW831_10205</name>
    <name evidence="13" type="ORF">DW873_04305</name>
    <name evidence="12" type="ORF">DW988_00605</name>
    <name evidence="11" type="ORF">DWW83_14710</name>
    <name evidence="10" type="ORF">DWX87_13085</name>
    <name evidence="9" type="ORF">DXD90_15565</name>
    <name evidence="8" type="ORF">GAP47_01820</name>
    <name evidence="7" type="ORF">GAP55_16380</name>
    <name evidence="6" type="ORF">GAQ34_14005</name>
    <name evidence="1" type="ORF">GAQ56_01575</name>
    <name evidence="5" type="ORF">GAQ59_01305</name>
    <name evidence="2" type="ORF">GAQ70_01765</name>
    <name evidence="3" type="ORF">GAQ72_10660</name>
    <name evidence="4" type="ORF">GAQ75_03190</name>
</gene>
<evidence type="ECO:0000313" key="6">
    <source>
        <dbReference type="EMBL" id="KAB4184165.1"/>
    </source>
</evidence>
<organism evidence="9 16">
    <name type="scientific">Bacteroides uniformis</name>
    <dbReference type="NCBI Taxonomy" id="820"/>
    <lineage>
        <taxon>Bacteria</taxon>
        <taxon>Pseudomonadati</taxon>
        <taxon>Bacteroidota</taxon>
        <taxon>Bacteroidia</taxon>
        <taxon>Bacteroidales</taxon>
        <taxon>Bacteroidaceae</taxon>
        <taxon>Bacteroides</taxon>
    </lineage>
</organism>
<dbReference type="Proteomes" id="UP000283684">
    <property type="component" value="Unassembled WGS sequence"/>
</dbReference>
<dbReference type="EMBL" id="WCTR01000013">
    <property type="protein sequence ID" value="KAB4210380.1"/>
    <property type="molecule type" value="Genomic_DNA"/>
</dbReference>
<evidence type="ECO:0000313" key="1">
    <source>
        <dbReference type="EMBL" id="KAB4096541.1"/>
    </source>
</evidence>
<dbReference type="Proteomes" id="UP000442334">
    <property type="component" value="Unassembled WGS sequence"/>
</dbReference>
<dbReference type="EMBL" id="WCUV01000001">
    <property type="protein sequence ID" value="KAB4096541.1"/>
    <property type="molecule type" value="Genomic_DNA"/>
</dbReference>
<evidence type="ECO:0000313" key="15">
    <source>
        <dbReference type="EMBL" id="RHE23025.1"/>
    </source>
</evidence>
<dbReference type="EMBL" id="WCUG01000001">
    <property type="protein sequence ID" value="KAB4173770.1"/>
    <property type="molecule type" value="Genomic_DNA"/>
</dbReference>
<dbReference type="EMBL" id="QSOF01000024">
    <property type="protein sequence ID" value="RGI73511.1"/>
    <property type="molecule type" value="Genomic_DNA"/>
</dbReference>
<evidence type="ECO:0000313" key="19">
    <source>
        <dbReference type="Proteomes" id="UP000284022"/>
    </source>
</evidence>
<proteinExistence type="predicted"/>
<evidence type="ECO:0000313" key="13">
    <source>
        <dbReference type="EMBL" id="RHB76715.1"/>
    </source>
</evidence>
<evidence type="ECO:0000313" key="23">
    <source>
        <dbReference type="Proteomes" id="UP000432488"/>
    </source>
</evidence>
<evidence type="ECO:0000313" key="30">
    <source>
        <dbReference type="Proteomes" id="UP000466952"/>
    </source>
</evidence>
<dbReference type="EMBL" id="WCUA01000015">
    <property type="protein sequence ID" value="KAB4184165.1"/>
    <property type="molecule type" value="Genomic_DNA"/>
</dbReference>
<dbReference type="Proteomes" id="UP000263754">
    <property type="component" value="Unassembled WGS sequence"/>
</dbReference>
<evidence type="ECO:0000313" key="29">
    <source>
        <dbReference type="Proteomes" id="UP000462376"/>
    </source>
</evidence>
<sequence>MFPFSIFFLFRFAKLVNNGKYGMFHYAAFLFYMSFIDNSLALKKMNVEKGTSLECNWSLWRCSFLLLLPPVLTKRQ</sequence>
<evidence type="ECO:0000313" key="7">
    <source>
        <dbReference type="EMBL" id="KAB4210380.1"/>
    </source>
</evidence>
<evidence type="ECO:0000313" key="10">
    <source>
        <dbReference type="EMBL" id="RGS53821.1"/>
    </source>
</evidence>
<evidence type="ECO:0000313" key="27">
    <source>
        <dbReference type="Proteomes" id="UP000441711"/>
    </source>
</evidence>
<dbReference type="EMBL" id="WCTL01000001">
    <property type="protein sequence ID" value="KAB4241375.1"/>
    <property type="molecule type" value="Genomic_DNA"/>
</dbReference>
<evidence type="ECO:0000313" key="24">
    <source>
        <dbReference type="Proteomes" id="UP000433928"/>
    </source>
</evidence>
<dbReference type="Proteomes" id="UP000285283">
    <property type="component" value="Unassembled WGS sequence"/>
</dbReference>
<evidence type="ECO:0000313" key="22">
    <source>
        <dbReference type="Proteomes" id="UP000286114"/>
    </source>
</evidence>
<evidence type="ECO:0000313" key="12">
    <source>
        <dbReference type="EMBL" id="RGZ51354.1"/>
    </source>
</evidence>
<dbReference type="EMBL" id="QSJZ01000008">
    <property type="protein sequence ID" value="RHE23025.1"/>
    <property type="molecule type" value="Genomic_DNA"/>
</dbReference>
<dbReference type="EMBL" id="QSEE01000001">
    <property type="protein sequence ID" value="RGZ51354.1"/>
    <property type="molecule type" value="Genomic_DNA"/>
</dbReference>
<evidence type="ECO:0000313" key="8">
    <source>
        <dbReference type="EMBL" id="KAB4241375.1"/>
    </source>
</evidence>
<dbReference type="Proteomes" id="UP000438773">
    <property type="component" value="Unassembled WGS sequence"/>
</dbReference>
<dbReference type="EMBL" id="QSIF01000014">
    <property type="protein sequence ID" value="RHC73683.1"/>
    <property type="molecule type" value="Genomic_DNA"/>
</dbReference>
<reference evidence="16 17" key="1">
    <citation type="submission" date="2018-08" db="EMBL/GenBank/DDBJ databases">
        <title>A genome reference for cultivated species of the human gut microbiota.</title>
        <authorList>
            <person name="Zou Y."/>
            <person name="Xue W."/>
            <person name="Luo G."/>
        </authorList>
    </citation>
    <scope>NUCLEOTIDE SEQUENCE [LARGE SCALE GENOMIC DNA]</scope>
    <source>
        <strain evidence="11 19">AF17-20</strain>
        <strain evidence="10 21">AF21-53</strain>
        <strain evidence="15 17">AM29-12AC</strain>
        <strain evidence="14 20">AM34-25</strain>
        <strain evidence="13 22">AM39-1</strain>
        <strain evidence="12 18">AM50-4</strain>
        <strain evidence="9 16">TM10-17</strain>
    </source>
</reference>
<dbReference type="Proteomes" id="UP000284514">
    <property type="component" value="Unassembled WGS sequence"/>
</dbReference>
<accession>A0A139JV34</accession>
<protein>
    <submittedName>
        <fullName evidence="9">Uncharacterized protein</fullName>
    </submittedName>
</protein>
<evidence type="ECO:0000313" key="17">
    <source>
        <dbReference type="Proteomes" id="UP000283601"/>
    </source>
</evidence>
<dbReference type="EMBL" id="QSHA01000002">
    <property type="protein sequence ID" value="RHB76715.1"/>
    <property type="molecule type" value="Genomic_DNA"/>
</dbReference>
<dbReference type="Proteomes" id="UP000286114">
    <property type="component" value="Unassembled WGS sequence"/>
</dbReference>
<dbReference type="Proteomes" id="UP000283601">
    <property type="component" value="Unassembled WGS sequence"/>
</dbReference>
<dbReference type="EMBL" id="WCUQ01000002">
    <property type="protein sequence ID" value="KAB4127532.1"/>
    <property type="molecule type" value="Genomic_DNA"/>
</dbReference>
<evidence type="ECO:0000313" key="2">
    <source>
        <dbReference type="EMBL" id="KAB4112081.1"/>
    </source>
</evidence>
<dbReference type="Proteomes" id="UP000284022">
    <property type="component" value="Unassembled WGS sequence"/>
</dbReference>
<dbReference type="EMBL" id="WCUR01000031">
    <property type="protein sequence ID" value="KAB4116417.1"/>
    <property type="molecule type" value="Genomic_DNA"/>
</dbReference>
<evidence type="ECO:0000313" key="5">
    <source>
        <dbReference type="EMBL" id="KAB4173770.1"/>
    </source>
</evidence>
<evidence type="ECO:0000313" key="25">
    <source>
        <dbReference type="Proteomes" id="UP000434462"/>
    </source>
</evidence>
<evidence type="ECO:0000313" key="16">
    <source>
        <dbReference type="Proteomes" id="UP000263754"/>
    </source>
</evidence>
<name>A0A139JV34_BACUN</name>
<comment type="caution">
    <text evidence="9">The sequence shown here is derived from an EMBL/GenBank/DDBJ whole genome shotgun (WGS) entry which is preliminary data.</text>
</comment>
<dbReference type="EMBL" id="WCUP01000001">
    <property type="protein sequence ID" value="KAB4112081.1"/>
    <property type="molecule type" value="Genomic_DNA"/>
</dbReference>
<evidence type="ECO:0000313" key="18">
    <source>
        <dbReference type="Proteomes" id="UP000283684"/>
    </source>
</evidence>
<evidence type="ECO:0000313" key="28">
    <source>
        <dbReference type="Proteomes" id="UP000442334"/>
    </source>
</evidence>